<reference evidence="2 3" key="1">
    <citation type="submission" date="2019-01" db="EMBL/GenBank/DDBJ databases">
        <authorList>
            <person name="Brito A."/>
        </authorList>
    </citation>
    <scope>NUCLEOTIDE SEQUENCE [LARGE SCALE GENOMIC DNA]</scope>
    <source>
        <strain evidence="2">1</strain>
    </source>
</reference>
<keyword evidence="1" id="KW-1133">Transmembrane helix</keyword>
<name>A0A563VYR2_9CYAN</name>
<dbReference type="EMBL" id="CAACVJ010000401">
    <property type="protein sequence ID" value="VEP16517.1"/>
    <property type="molecule type" value="Genomic_DNA"/>
</dbReference>
<proteinExistence type="predicted"/>
<evidence type="ECO:0000313" key="2">
    <source>
        <dbReference type="EMBL" id="VEP16517.1"/>
    </source>
</evidence>
<sequence length="48" mass="5393">MHFVTNGDLIFNFGILLVVSGSLLMYWKTDNVNKHCLQRDATGLIPIS</sequence>
<keyword evidence="1" id="KW-0472">Membrane</keyword>
<evidence type="ECO:0000313" key="3">
    <source>
        <dbReference type="Proteomes" id="UP000320055"/>
    </source>
</evidence>
<protein>
    <submittedName>
        <fullName evidence="2">Uncharacterized protein</fullName>
    </submittedName>
</protein>
<keyword evidence="1" id="KW-0812">Transmembrane</keyword>
<dbReference type="Proteomes" id="UP000320055">
    <property type="component" value="Unassembled WGS sequence"/>
</dbReference>
<accession>A0A563VYR2</accession>
<evidence type="ECO:0000256" key="1">
    <source>
        <dbReference type="SAM" id="Phobius"/>
    </source>
</evidence>
<dbReference type="AlphaFoldDB" id="A0A563VYR2"/>
<feature type="transmembrane region" description="Helical" evidence="1">
    <location>
        <begin position="9"/>
        <end position="27"/>
    </location>
</feature>
<gene>
    <name evidence="2" type="ORF">H1P_460011</name>
</gene>
<organism evidence="2 3">
    <name type="scientific">Hyella patelloides LEGE 07179</name>
    <dbReference type="NCBI Taxonomy" id="945734"/>
    <lineage>
        <taxon>Bacteria</taxon>
        <taxon>Bacillati</taxon>
        <taxon>Cyanobacteriota</taxon>
        <taxon>Cyanophyceae</taxon>
        <taxon>Pleurocapsales</taxon>
        <taxon>Hyellaceae</taxon>
        <taxon>Hyella</taxon>
    </lineage>
</organism>
<keyword evidence="3" id="KW-1185">Reference proteome</keyword>